<proteinExistence type="predicted"/>
<organism evidence="1">
    <name type="scientific">viral metagenome</name>
    <dbReference type="NCBI Taxonomy" id="1070528"/>
    <lineage>
        <taxon>unclassified sequences</taxon>
        <taxon>metagenomes</taxon>
        <taxon>organismal metagenomes</taxon>
    </lineage>
</organism>
<dbReference type="EMBL" id="MN739340">
    <property type="protein sequence ID" value="QHS99377.1"/>
    <property type="molecule type" value="Genomic_DNA"/>
</dbReference>
<sequence>MTQTFTVLTEENPNIDEVKLMLSMIGVNIPDSISNDFIIPNITSDSEGKKQFKGVWTLEVDDLIITIKLFKGKTSSVDYMLFKEDVDLTTGNAAEALVILESTKTSDNASRNTAVYQRITKFTTFDTMYPDFKGKKVMFWCNSIWKDKLTQTAMVGMRLMETLNINMYSLNKGNLINIKEKYEITAYECRDDIIESKNAIPEKKGNCSIRLNRLDNDIYISLKLDKGNGKSSGVISHDPNVGFLAAIINAFEKVTKKPNHNNYIIKNHNIKQKYFDKCPKSKLWYSINDINIVFEECVIKKRPVLPSQYFTLESDMTEKLATILYDYVSPNETIFSNHGGCALTCIKGHDDTILSVGQKMPRPDIVFRNDEHKEIEIIEGKLEKELGKGIKQLSNTHLEKFVGQLNKLYPDYTIKKGLCITINSVDCIDKYKNLEFPVKFAIDNEGFFIHLSQDQ</sequence>
<accession>A0A6C0C449</accession>
<protein>
    <submittedName>
        <fullName evidence="1">Uncharacterized protein</fullName>
    </submittedName>
</protein>
<evidence type="ECO:0000313" key="1">
    <source>
        <dbReference type="EMBL" id="QHS99377.1"/>
    </source>
</evidence>
<name>A0A6C0C449_9ZZZZ</name>
<reference evidence="1" key="1">
    <citation type="journal article" date="2020" name="Nature">
        <title>Giant virus diversity and host interactions through global metagenomics.</title>
        <authorList>
            <person name="Schulz F."/>
            <person name="Roux S."/>
            <person name="Paez-Espino D."/>
            <person name="Jungbluth S."/>
            <person name="Walsh D.A."/>
            <person name="Denef V.J."/>
            <person name="McMahon K.D."/>
            <person name="Konstantinidis K.T."/>
            <person name="Eloe-Fadrosh E.A."/>
            <person name="Kyrpides N.C."/>
            <person name="Woyke T."/>
        </authorList>
    </citation>
    <scope>NUCLEOTIDE SEQUENCE</scope>
    <source>
        <strain evidence="1">GVMAG-M-3300020185-33</strain>
    </source>
</reference>
<dbReference type="AlphaFoldDB" id="A0A6C0C449"/>